<proteinExistence type="predicted"/>
<evidence type="ECO:0000313" key="1">
    <source>
        <dbReference type="Proteomes" id="UP000035680"/>
    </source>
</evidence>
<dbReference type="AlphaFoldDB" id="A0A0K0G5W9"/>
<reference evidence="2" key="2">
    <citation type="submission" date="2015-08" db="UniProtKB">
        <authorList>
            <consortium name="WormBaseParasite"/>
        </authorList>
    </citation>
    <scope>IDENTIFICATION</scope>
</reference>
<organism evidence="1 2">
    <name type="scientific">Strongyloides venezuelensis</name>
    <name type="common">Threadworm</name>
    <dbReference type="NCBI Taxonomy" id="75913"/>
    <lineage>
        <taxon>Eukaryota</taxon>
        <taxon>Metazoa</taxon>
        <taxon>Ecdysozoa</taxon>
        <taxon>Nematoda</taxon>
        <taxon>Chromadorea</taxon>
        <taxon>Rhabditida</taxon>
        <taxon>Tylenchina</taxon>
        <taxon>Panagrolaimomorpha</taxon>
        <taxon>Strongyloidoidea</taxon>
        <taxon>Strongyloididae</taxon>
        <taxon>Strongyloides</taxon>
    </lineage>
</organism>
<sequence>MPFSNNRESNRTNLWNNVEESFIFTQIFQSRNFDEKYIEKTVCNKNNLLLNIISFIKENNDDKEIYMETNESQRFKCLFNFLYRIHVTCLDEKYRKRRLTVHIFLTLFERHLNITTYSIDRNRFKNNFNAKWHRNLSGQIE</sequence>
<dbReference type="Proteomes" id="UP000035680">
    <property type="component" value="Unassembled WGS sequence"/>
</dbReference>
<keyword evidence="1" id="KW-1185">Reference proteome</keyword>
<accession>A0A0K0G5W9</accession>
<evidence type="ECO:0000313" key="2">
    <source>
        <dbReference type="WBParaSite" id="SVE_2014500.1"/>
    </source>
</evidence>
<reference evidence="1" key="1">
    <citation type="submission" date="2014-07" db="EMBL/GenBank/DDBJ databases">
        <authorList>
            <person name="Martin A.A"/>
            <person name="De Silva N."/>
        </authorList>
    </citation>
    <scope>NUCLEOTIDE SEQUENCE</scope>
</reference>
<dbReference type="WBParaSite" id="SVE_2014500.1">
    <property type="protein sequence ID" value="SVE_2014500.1"/>
    <property type="gene ID" value="SVE_2014500"/>
</dbReference>
<name>A0A0K0G5W9_STRVS</name>
<protein>
    <submittedName>
        <fullName evidence="2">Uncharacterized protein</fullName>
    </submittedName>
</protein>